<dbReference type="InterPro" id="IPR006076">
    <property type="entry name" value="FAD-dep_OxRdtase"/>
</dbReference>
<dbReference type="AlphaFoldDB" id="A0A9X1FM64"/>
<evidence type="ECO:0000259" key="1">
    <source>
        <dbReference type="Pfam" id="PF01266"/>
    </source>
</evidence>
<proteinExistence type="predicted"/>
<keyword evidence="3" id="KW-1185">Reference proteome</keyword>
<dbReference type="Proteomes" id="UP001138686">
    <property type="component" value="Unassembled WGS sequence"/>
</dbReference>
<accession>A0A9X1FM64</accession>
<gene>
    <name evidence="2" type="ORF">KXJ69_01720</name>
</gene>
<dbReference type="Gene3D" id="3.50.50.60">
    <property type="entry name" value="FAD/NAD(P)-binding domain"/>
    <property type="match status" value="1"/>
</dbReference>
<dbReference type="EMBL" id="JAHWDP010000001">
    <property type="protein sequence ID" value="MBW2936803.1"/>
    <property type="molecule type" value="Genomic_DNA"/>
</dbReference>
<evidence type="ECO:0000313" key="3">
    <source>
        <dbReference type="Proteomes" id="UP001138686"/>
    </source>
</evidence>
<reference evidence="2" key="1">
    <citation type="submission" date="2021-07" db="EMBL/GenBank/DDBJ databases">
        <title>Aureisphaera sp. CAU 1614 isolated from sea sediment.</title>
        <authorList>
            <person name="Kim W."/>
        </authorList>
    </citation>
    <scope>NUCLEOTIDE SEQUENCE</scope>
    <source>
        <strain evidence="2">CAU 1614</strain>
    </source>
</reference>
<comment type="caution">
    <text evidence="2">The sequence shown here is derived from an EMBL/GenBank/DDBJ whole genome shotgun (WGS) entry which is preliminary data.</text>
</comment>
<dbReference type="SUPFAM" id="SSF51971">
    <property type="entry name" value="Nucleotide-binding domain"/>
    <property type="match status" value="1"/>
</dbReference>
<organism evidence="2 3">
    <name type="scientific">Halomarinibacterium sedimenti</name>
    <dbReference type="NCBI Taxonomy" id="2857106"/>
    <lineage>
        <taxon>Bacteria</taxon>
        <taxon>Pseudomonadati</taxon>
        <taxon>Bacteroidota</taxon>
        <taxon>Flavobacteriia</taxon>
        <taxon>Flavobacteriales</taxon>
        <taxon>Flavobacteriaceae</taxon>
        <taxon>Halomarinibacterium</taxon>
    </lineage>
</organism>
<evidence type="ECO:0000313" key="2">
    <source>
        <dbReference type="EMBL" id="MBW2936803.1"/>
    </source>
</evidence>
<protein>
    <submittedName>
        <fullName evidence="2">FAD-binding oxidoreductase</fullName>
    </submittedName>
</protein>
<dbReference type="Pfam" id="PF01266">
    <property type="entry name" value="DAO"/>
    <property type="match status" value="1"/>
</dbReference>
<name>A0A9X1FM64_9FLAO</name>
<dbReference type="GO" id="GO:0005737">
    <property type="term" value="C:cytoplasm"/>
    <property type="evidence" value="ECO:0007669"/>
    <property type="project" value="TreeGrafter"/>
</dbReference>
<sequence length="347" mass="39168">MDKIDYIIVGLGIAGISICEQLRKNNKSFVVIDANSSATSVAGGVVNPCVLKHFTPVWEANIFLPQALPFYKELESFLNVEFITETPILKVFNNNEEQNLWTVASDRNELSKYLGEEIIQNTNDGLNADFGFGKVNHSFQIDTKIIIAKYREYLGNTKSLLPTDFNFEALKVKNSEVVYEDILATNIVFAEGASAIYNPFFPKNILIPKKGEYITIKSPQLDCFSVLKSKFFIIPLGEDMYKIGATFAHDDYGLQISEKGRKELVAAIQKLITVPFEVIDQEVGMRPTVKDRRPLVGNLPEHKNVYFLNGLGTRGLLMAPLLSNYLYDFIENNINLPSEINIKRFFN</sequence>
<dbReference type="SUPFAM" id="SSF54373">
    <property type="entry name" value="FAD-linked reductases, C-terminal domain"/>
    <property type="match status" value="1"/>
</dbReference>
<dbReference type="InterPro" id="IPR036188">
    <property type="entry name" value="FAD/NAD-bd_sf"/>
</dbReference>
<dbReference type="PANTHER" id="PTHR13847">
    <property type="entry name" value="SARCOSINE DEHYDROGENASE-RELATED"/>
    <property type="match status" value="1"/>
</dbReference>
<dbReference type="Gene3D" id="3.30.9.10">
    <property type="entry name" value="D-Amino Acid Oxidase, subunit A, domain 2"/>
    <property type="match status" value="1"/>
</dbReference>
<feature type="domain" description="FAD dependent oxidoreductase" evidence="1">
    <location>
        <begin position="5"/>
        <end position="325"/>
    </location>
</feature>